<keyword evidence="2 5" id="KW-0812">Transmembrane</keyword>
<dbReference type="InterPro" id="IPR002033">
    <property type="entry name" value="TatC"/>
</dbReference>
<dbReference type="HAMAP" id="MF_00902">
    <property type="entry name" value="TatC"/>
    <property type="match status" value="1"/>
</dbReference>
<feature type="transmembrane region" description="Helical" evidence="5">
    <location>
        <begin position="179"/>
        <end position="202"/>
    </location>
</feature>
<evidence type="ECO:0000256" key="4">
    <source>
        <dbReference type="ARBA" id="ARBA00023136"/>
    </source>
</evidence>
<dbReference type="STRING" id="251221.gene:10759404"/>
<dbReference type="GO" id="GO:0009977">
    <property type="term" value="F:proton motive force dependent protein transmembrane transporter activity"/>
    <property type="evidence" value="ECO:0000318"/>
    <property type="project" value="GO_Central"/>
</dbReference>
<gene>
    <name evidence="7" type="primary">ycf43</name>
    <name evidence="5" type="synonym">tatC</name>
</gene>
<sequence length="261" mass="28702">MTATRPDFEQEDNPPETDDALDSKDEFPDEVEMTLGEHLEELRTRLFWALGTFIAATIGCFIFVKPIVDLLQKPAGTTVKFIQTIPGEFFFVSFKVAAYSGLMVAAPMILYQIVRFVLPGLSRRERKLILPIVVGSSVLFVVGVVFAFMVLAPAALNFFVSYGDGVVDQTWTIERYFDLMFVMLISTGIVFQVPILQVLLGVTGIVSSERMFSVWRYVSVFAVVLGAVVTPSTDPLTQTFLAGAVTILYFGGAGAVKLIGK</sequence>
<feature type="transmembrane region" description="Helical" evidence="5">
    <location>
        <begin position="239"/>
        <end position="259"/>
    </location>
</feature>
<feature type="region of interest" description="Disordered" evidence="6">
    <location>
        <begin position="1"/>
        <end position="24"/>
    </location>
</feature>
<dbReference type="PANTHER" id="PTHR30371">
    <property type="entry name" value="SEC-INDEPENDENT PROTEIN TRANSLOCASE PROTEIN TATC"/>
    <property type="match status" value="1"/>
</dbReference>
<dbReference type="PANTHER" id="PTHR30371:SF0">
    <property type="entry name" value="SEC-INDEPENDENT PROTEIN TRANSLOCASE PROTEIN TATC, CHLOROPLASTIC-RELATED"/>
    <property type="match status" value="1"/>
</dbReference>
<reference evidence="7 8" key="2">
    <citation type="journal article" date="2003" name="DNA Res.">
        <title>Complete genome structure of Gloeobacter violaceus PCC 7421, a cyanobacterium that lacks thylakoids (supplement).</title>
        <authorList>
            <person name="Nakamura Y."/>
            <person name="Kaneko T."/>
            <person name="Sato S."/>
            <person name="Mimuro M."/>
            <person name="Miyashita H."/>
            <person name="Tsuchiya T."/>
            <person name="Sasamoto S."/>
            <person name="Watanabe A."/>
            <person name="Kawashima K."/>
            <person name="Kishida Y."/>
            <person name="Kiyokawa C."/>
            <person name="Kohara M."/>
            <person name="Matsumoto M."/>
            <person name="Matsuno A."/>
            <person name="Nakazaki N."/>
            <person name="Shimpo S."/>
            <person name="Takeuchi C."/>
            <person name="Yamada M."/>
            <person name="Tabata S."/>
        </authorList>
    </citation>
    <scope>NUCLEOTIDE SEQUENCE [LARGE SCALE GENOMIC DNA]</scope>
    <source>
        <strain evidence="8">ATCC 29082 / PCC 7421</strain>
    </source>
</reference>
<organism evidence="7 8">
    <name type="scientific">Gloeobacter violaceus (strain ATCC 29082 / PCC 7421)</name>
    <dbReference type="NCBI Taxonomy" id="251221"/>
    <lineage>
        <taxon>Bacteria</taxon>
        <taxon>Bacillati</taxon>
        <taxon>Cyanobacteriota</taxon>
        <taxon>Cyanophyceae</taxon>
        <taxon>Gloeobacterales</taxon>
        <taxon>Gloeobacteraceae</taxon>
        <taxon>Gloeobacter</taxon>
    </lineage>
</organism>
<dbReference type="Pfam" id="PF00902">
    <property type="entry name" value="TatC"/>
    <property type="match status" value="1"/>
</dbReference>
<evidence type="ECO:0000256" key="3">
    <source>
        <dbReference type="ARBA" id="ARBA00022989"/>
    </source>
</evidence>
<evidence type="ECO:0000256" key="2">
    <source>
        <dbReference type="ARBA" id="ARBA00022692"/>
    </source>
</evidence>
<dbReference type="GO" id="GO:0043953">
    <property type="term" value="P:protein transport by the Tat complex"/>
    <property type="evidence" value="ECO:0000318"/>
    <property type="project" value="GO_Central"/>
</dbReference>
<dbReference type="EMBL" id="BA000045">
    <property type="protein sequence ID" value="BAC89853.1"/>
    <property type="molecule type" value="Genomic_DNA"/>
</dbReference>
<evidence type="ECO:0000256" key="6">
    <source>
        <dbReference type="SAM" id="MobiDB-lite"/>
    </source>
</evidence>
<accession>Q7NJC0</accession>
<dbReference type="OrthoDB" id="9777044at2"/>
<dbReference type="GO" id="GO:0065002">
    <property type="term" value="P:intracellular protein transmembrane transport"/>
    <property type="evidence" value="ECO:0000318"/>
    <property type="project" value="GO_Central"/>
</dbReference>
<evidence type="ECO:0000256" key="5">
    <source>
        <dbReference type="HAMAP-Rule" id="MF_00902"/>
    </source>
</evidence>
<evidence type="ECO:0000313" key="8">
    <source>
        <dbReference type="Proteomes" id="UP000000557"/>
    </source>
</evidence>
<feature type="transmembrane region" description="Helical" evidence="5">
    <location>
        <begin position="46"/>
        <end position="64"/>
    </location>
</feature>
<feature type="compositionally biased region" description="Acidic residues" evidence="6">
    <location>
        <begin position="9"/>
        <end position="20"/>
    </location>
</feature>
<evidence type="ECO:0000313" key="7">
    <source>
        <dbReference type="EMBL" id="BAC89853.1"/>
    </source>
</evidence>
<comment type="subunit">
    <text evidence="5">Forms a complex with TatA.</text>
</comment>
<name>Q7NJC0_GLOVI</name>
<dbReference type="Proteomes" id="UP000000557">
    <property type="component" value="Chromosome"/>
</dbReference>
<dbReference type="PATRIC" id="fig|251221.4.peg.1945"/>
<dbReference type="KEGG" id="gvi:gll1912"/>
<keyword evidence="5" id="KW-1003">Cell membrane</keyword>
<dbReference type="InParanoid" id="Q7NJC0"/>
<dbReference type="HOGENOM" id="CLU_031942_3_0_3"/>
<keyword evidence="8" id="KW-1185">Reference proteome</keyword>
<protein>
    <recommendedName>
        <fullName evidence="5">Sec-independent protein translocase protein TatC</fullName>
    </recommendedName>
</protein>
<dbReference type="EnsemblBacteria" id="BAC89853">
    <property type="protein sequence ID" value="BAC89853"/>
    <property type="gene ID" value="BAC89853"/>
</dbReference>
<feature type="transmembrane region" description="Helical" evidence="5">
    <location>
        <begin position="130"/>
        <end position="159"/>
    </location>
</feature>
<keyword evidence="5" id="KW-0653">Protein transport</keyword>
<dbReference type="NCBIfam" id="TIGR00945">
    <property type="entry name" value="tatC"/>
    <property type="match status" value="1"/>
</dbReference>
<keyword evidence="5" id="KW-0811">Translocation</keyword>
<keyword evidence="4 5" id="KW-0472">Membrane</keyword>
<feature type="transmembrane region" description="Helical" evidence="5">
    <location>
        <begin position="96"/>
        <end position="118"/>
    </location>
</feature>
<comment type="subcellular location">
    <subcellularLocation>
        <location evidence="5">Cell inner membrane</location>
        <topology evidence="5">Multi-pass membrane protein</topology>
    </subcellularLocation>
    <subcellularLocation>
        <location evidence="1">Membrane</location>
        <topology evidence="1">Multi-pass membrane protein</topology>
    </subcellularLocation>
</comment>
<keyword evidence="5" id="KW-0997">Cell inner membrane</keyword>
<reference evidence="7 8" key="1">
    <citation type="journal article" date="2003" name="DNA Res.">
        <title>Complete genome structure of Gloeobacter violaceus PCC 7421, a cyanobacterium that lacks thylakoids.</title>
        <authorList>
            <person name="Nakamura Y."/>
            <person name="Kaneko T."/>
            <person name="Sato S."/>
            <person name="Mimuro M."/>
            <person name="Miyashita H."/>
            <person name="Tsuchiya T."/>
            <person name="Sasamoto S."/>
            <person name="Watanabe A."/>
            <person name="Kawashima K."/>
            <person name="Kishida Y."/>
            <person name="Kiyokawa C."/>
            <person name="Kohara M."/>
            <person name="Matsumoto M."/>
            <person name="Matsuno A."/>
            <person name="Nakazaki N."/>
            <person name="Shimpo S."/>
            <person name="Takeuchi C."/>
            <person name="Yamada M."/>
            <person name="Tabata S."/>
        </authorList>
    </citation>
    <scope>NUCLEOTIDE SEQUENCE [LARGE SCALE GENOMIC DNA]</scope>
    <source>
        <strain evidence="8">ATCC 29082 / PCC 7421</strain>
    </source>
</reference>
<dbReference type="RefSeq" id="WP_011141910.1">
    <property type="nucleotide sequence ID" value="NC_005125.1"/>
</dbReference>
<dbReference type="GO" id="GO:0033281">
    <property type="term" value="C:TAT protein transport complex"/>
    <property type="evidence" value="ECO:0000318"/>
    <property type="project" value="GO_Central"/>
</dbReference>
<dbReference type="FunCoup" id="Q7NJC0">
    <property type="interactions" value="163"/>
</dbReference>
<comment type="function">
    <text evidence="5">Part of the twin-arginine translocation (Tat) system that transports large folded proteins containing a characteristic twin-arginine motif in their signal peptide across membranes.</text>
</comment>
<keyword evidence="5" id="KW-0813">Transport</keyword>
<dbReference type="AlphaFoldDB" id="Q7NJC0"/>
<dbReference type="eggNOG" id="COG0805">
    <property type="taxonomic scope" value="Bacteria"/>
</dbReference>
<dbReference type="PRINTS" id="PR01840">
    <property type="entry name" value="TATCFAMILY"/>
</dbReference>
<keyword evidence="3 5" id="KW-1133">Transmembrane helix</keyword>
<dbReference type="PhylomeDB" id="Q7NJC0"/>
<comment type="similarity">
    <text evidence="5">Belongs to the TatC family.</text>
</comment>
<evidence type="ECO:0000256" key="1">
    <source>
        <dbReference type="ARBA" id="ARBA00004141"/>
    </source>
</evidence>
<feature type="transmembrane region" description="Helical" evidence="5">
    <location>
        <begin position="214"/>
        <end position="233"/>
    </location>
</feature>
<proteinExistence type="inferred from homology"/>